<accession>Q9Y7D6</accession>
<sequence>MATQEFLSDVSSGFLSAEAIRYRVKTGVSMDGWMKRGYSCNSVRTDDKHHLRHLTNIGLDTPPCPKSLPAAHSAVASCLTFVPPDPCENWEALQVAWDKACCRNPTPLFFICVSLLFSFYSLWLQRGGCGRYGGLHRVSKVFPKVWPDDMDSQLPSRLQTLVSKRKPEPAPNNSTYISKGYATFFNQFSLPSVDVTQILNQTLQHHDVETINLDCGSGLLTLRTQLRILLIGKPKIIKPFSGLRTSINE</sequence>
<name>Q9Y7D6_ASPTE</name>
<evidence type="ECO:0000313" key="1">
    <source>
        <dbReference type="EMBL" id="AAD34560.1"/>
    </source>
</evidence>
<reference evidence="1" key="1">
    <citation type="journal article" date="1999" name="Science">
        <title>Accessory Proteins Modulate Polyketide Synthase Activity During Lovastatin Biosynthesis.</title>
        <authorList>
            <person name="Kennedy J."/>
            <person name="Auclair K."/>
            <person name="Kendrew S.G."/>
            <person name="Park C."/>
            <person name="Vederas J.C."/>
            <person name="Hutchinson C.R."/>
        </authorList>
    </citation>
    <scope>NUCLEOTIDE SEQUENCE</scope>
    <source>
        <strain evidence="1">ATCC 20542</strain>
    </source>
</reference>
<dbReference type="AlphaFoldDB" id="Q9Y7D6"/>
<protein>
    <submittedName>
        <fullName evidence="1">Uncharacterized protein</fullName>
    </submittedName>
</protein>
<proteinExistence type="predicted"/>
<dbReference type="EMBL" id="AH007774">
    <property type="protein sequence ID" value="AAD34560.1"/>
    <property type="molecule type" value="Genomic_DNA"/>
</dbReference>
<organism evidence="1">
    <name type="scientific">Aspergillus terreus</name>
    <dbReference type="NCBI Taxonomy" id="33178"/>
    <lineage>
        <taxon>Eukaryota</taxon>
        <taxon>Fungi</taxon>
        <taxon>Dikarya</taxon>
        <taxon>Ascomycota</taxon>
        <taxon>Pezizomycotina</taxon>
        <taxon>Eurotiomycetes</taxon>
        <taxon>Eurotiomycetidae</taxon>
        <taxon>Eurotiales</taxon>
        <taxon>Aspergillaceae</taxon>
        <taxon>Aspergillus</taxon>
        <taxon>Aspergillus subgen. Circumdati</taxon>
    </lineage>
</organism>